<evidence type="ECO:0000313" key="3">
    <source>
        <dbReference type="EMBL" id="CAA9491294.1"/>
    </source>
</evidence>
<proteinExistence type="inferred from homology"/>
<dbReference type="PANTHER" id="PTHR33515">
    <property type="entry name" value="RIBOSOME-BINDING FACTOR A, CHLOROPLASTIC-RELATED"/>
    <property type="match status" value="1"/>
</dbReference>
<keyword evidence="2" id="KW-0963">Cytoplasm</keyword>
<dbReference type="InterPro" id="IPR020053">
    <property type="entry name" value="Ribosome-bd_factorA_CS"/>
</dbReference>
<dbReference type="GO" id="GO:0005829">
    <property type="term" value="C:cytosol"/>
    <property type="evidence" value="ECO:0007669"/>
    <property type="project" value="TreeGrafter"/>
</dbReference>
<comment type="function">
    <text evidence="2">One of several proteins that assist in the late maturation steps of the functional core of the 30S ribosomal subunit. Associates with free 30S ribosomal subunits (but not with 30S subunits that are part of 70S ribosomes or polysomes). Required for efficient processing of 16S rRNA. May interact with the 5'-terminal helix region of 16S rRNA.</text>
</comment>
<dbReference type="InterPro" id="IPR000238">
    <property type="entry name" value="RbfA"/>
</dbReference>
<organism evidence="3">
    <name type="scientific">uncultured Solirubrobacteraceae bacterium</name>
    <dbReference type="NCBI Taxonomy" id="1162706"/>
    <lineage>
        <taxon>Bacteria</taxon>
        <taxon>Bacillati</taxon>
        <taxon>Actinomycetota</taxon>
        <taxon>Thermoleophilia</taxon>
        <taxon>Solirubrobacterales</taxon>
        <taxon>Solirubrobacteraceae</taxon>
        <taxon>environmental samples</taxon>
    </lineage>
</organism>
<gene>
    <name evidence="2" type="primary">rbfA</name>
    <name evidence="3" type="ORF">AVDCRST_MAG65-2034</name>
</gene>
<dbReference type="GO" id="GO:0043024">
    <property type="term" value="F:ribosomal small subunit binding"/>
    <property type="evidence" value="ECO:0007669"/>
    <property type="project" value="TreeGrafter"/>
</dbReference>
<comment type="subunit">
    <text evidence="2">Monomer. Binds 30S ribosomal subunits, but not 50S ribosomal subunits or 70S ribosomes.</text>
</comment>
<sequence>MKADRLRRVDEAMREVLSEAVTKEIKDPRVGFVTVTAVDTASDLRHAKVYISVLGDDGVRQRSLDGLRSAHGFLQRRVADELRIKHTPTLEFLYDDSLDRGLRIEALLQREEESA</sequence>
<comment type="similarity">
    <text evidence="2">Belongs to the RbfA family.</text>
</comment>
<protein>
    <recommendedName>
        <fullName evidence="2">Ribosome-binding factor A</fullName>
    </recommendedName>
</protein>
<reference evidence="3" key="1">
    <citation type="submission" date="2020-02" db="EMBL/GenBank/DDBJ databases">
        <authorList>
            <person name="Meier V. D."/>
        </authorList>
    </citation>
    <scope>NUCLEOTIDE SEQUENCE</scope>
    <source>
        <strain evidence="3">AVDCRST_MAG65</strain>
    </source>
</reference>
<dbReference type="GO" id="GO:0030490">
    <property type="term" value="P:maturation of SSU-rRNA"/>
    <property type="evidence" value="ECO:0007669"/>
    <property type="project" value="UniProtKB-UniRule"/>
</dbReference>
<dbReference type="HAMAP" id="MF_00003">
    <property type="entry name" value="RbfA"/>
    <property type="match status" value="1"/>
</dbReference>
<dbReference type="EMBL" id="CADCVL010000360">
    <property type="protein sequence ID" value="CAA9491294.1"/>
    <property type="molecule type" value="Genomic_DNA"/>
</dbReference>
<name>A0A6J4SEB1_9ACTN</name>
<evidence type="ECO:0000256" key="2">
    <source>
        <dbReference type="HAMAP-Rule" id="MF_00003"/>
    </source>
</evidence>
<dbReference type="PANTHER" id="PTHR33515:SF1">
    <property type="entry name" value="RIBOSOME-BINDING FACTOR A, CHLOROPLASTIC-RELATED"/>
    <property type="match status" value="1"/>
</dbReference>
<dbReference type="PROSITE" id="PS01319">
    <property type="entry name" value="RBFA"/>
    <property type="match status" value="1"/>
</dbReference>
<dbReference type="NCBIfam" id="TIGR00082">
    <property type="entry name" value="rbfA"/>
    <property type="match status" value="1"/>
</dbReference>
<dbReference type="AlphaFoldDB" id="A0A6J4SEB1"/>
<dbReference type="Gene3D" id="3.30.300.20">
    <property type="match status" value="1"/>
</dbReference>
<dbReference type="Pfam" id="PF02033">
    <property type="entry name" value="RBFA"/>
    <property type="match status" value="1"/>
</dbReference>
<evidence type="ECO:0000256" key="1">
    <source>
        <dbReference type="ARBA" id="ARBA00022517"/>
    </source>
</evidence>
<keyword evidence="1 2" id="KW-0690">Ribosome biogenesis</keyword>
<dbReference type="SUPFAM" id="SSF89919">
    <property type="entry name" value="Ribosome-binding factor A, RbfA"/>
    <property type="match status" value="1"/>
</dbReference>
<dbReference type="InterPro" id="IPR015946">
    <property type="entry name" value="KH_dom-like_a/b"/>
</dbReference>
<accession>A0A6J4SEB1</accession>
<dbReference type="InterPro" id="IPR023799">
    <property type="entry name" value="RbfA_dom_sf"/>
</dbReference>
<comment type="subcellular location">
    <subcellularLocation>
        <location evidence="2">Cytoplasm</location>
    </subcellularLocation>
</comment>